<dbReference type="InterPro" id="IPR011335">
    <property type="entry name" value="Restrct_endonuc-II-like"/>
</dbReference>
<dbReference type="Proteomes" id="UP001141933">
    <property type="component" value="Unassembled WGS sequence"/>
</dbReference>
<organism evidence="2 3">
    <name type="scientific">Phocaeicola acetigenes</name>
    <dbReference type="NCBI Taxonomy" id="3016083"/>
    <lineage>
        <taxon>Bacteria</taxon>
        <taxon>Pseudomonadati</taxon>
        <taxon>Bacteroidota</taxon>
        <taxon>Bacteroidia</taxon>
        <taxon>Bacteroidales</taxon>
        <taxon>Bacteroidaceae</taxon>
        <taxon>Phocaeicola</taxon>
    </lineage>
</organism>
<dbReference type="RefSeq" id="WP_269877085.1">
    <property type="nucleotide sequence ID" value="NZ_JAPZVM010000003.1"/>
</dbReference>
<proteinExistence type="predicted"/>
<dbReference type="InterPro" id="IPR007560">
    <property type="entry name" value="Restrct_endonuc_IV_Mrr"/>
</dbReference>
<evidence type="ECO:0000313" key="2">
    <source>
        <dbReference type="EMBL" id="MCZ8372000.1"/>
    </source>
</evidence>
<sequence>MNIKLYILGANNDDKGSQLEELTTSILKRQGYRNISTNAIYSGGSEIDAIATHTNPLGVSEIEYPIICECKAHNKPININDWLKFIGKIYLARFNKPQTIGLMIALSGANGNVIGSYNEIKKHEFVHLIANDDLVSLLIEEFSLSQPNYIERYISQYTSKKIAEIGLIYYSKCVYWVVNFIEGGFTLLTHNVDTLNRGNLDKLLPLLYSNTTFSNYIDIQAEYIAINRRSTIDKLALSILMDEEQALSIEELMRKTQNVATDSYQDFSIPEFTSILIENKFIQNNSGMYSLIPIEDIDFVEFYRYIFTNTVPLRILSRDLYLRMIDGHLLEKICTVQYCIKIPEEKKKDCVFLLQHSPSALSYAINEDKAITRYRSPNGNTLATNIDKGHTDWFLHKIIDAFIQDYHNQALHELYLDDYNISSICINLVLEIVKDKDDKRLINDRKELHLAHLAGEEYKNQVVLISKLPE</sequence>
<keyword evidence="2" id="KW-0540">Nuclease</keyword>
<keyword evidence="3" id="KW-1185">Reference proteome</keyword>
<dbReference type="SUPFAM" id="SSF52980">
    <property type="entry name" value="Restriction endonuclease-like"/>
    <property type="match status" value="1"/>
</dbReference>
<dbReference type="GO" id="GO:0004519">
    <property type="term" value="F:endonuclease activity"/>
    <property type="evidence" value="ECO:0007669"/>
    <property type="project" value="UniProtKB-KW"/>
</dbReference>
<dbReference type="GO" id="GO:0016787">
    <property type="term" value="F:hydrolase activity"/>
    <property type="evidence" value="ECO:0007669"/>
    <property type="project" value="UniProtKB-KW"/>
</dbReference>
<evidence type="ECO:0000313" key="3">
    <source>
        <dbReference type="Proteomes" id="UP001141933"/>
    </source>
</evidence>
<name>A0ABT4PG21_9BACT</name>
<keyword evidence="2" id="KW-0255">Endonuclease</keyword>
<dbReference type="EMBL" id="JAPZVM010000003">
    <property type="protein sequence ID" value="MCZ8372000.1"/>
    <property type="molecule type" value="Genomic_DNA"/>
</dbReference>
<comment type="caution">
    <text evidence="2">The sequence shown here is derived from an EMBL/GenBank/DDBJ whole genome shotgun (WGS) entry which is preliminary data.</text>
</comment>
<keyword evidence="2" id="KW-0378">Hydrolase</keyword>
<gene>
    <name evidence="2" type="ORF">O6P32_04665</name>
</gene>
<evidence type="ECO:0000259" key="1">
    <source>
        <dbReference type="Pfam" id="PF04471"/>
    </source>
</evidence>
<reference evidence="2" key="1">
    <citation type="submission" date="2022-12" db="EMBL/GenBank/DDBJ databases">
        <title>Phocaeicola acetigenes sp. nov., isolated feces from a healthy human.</title>
        <authorList>
            <person name="Do H."/>
            <person name="Ha Y.B."/>
            <person name="Kim J.-S."/>
            <person name="Suh M.K."/>
            <person name="Kim H.S."/>
            <person name="Lee J.-S."/>
        </authorList>
    </citation>
    <scope>NUCLEOTIDE SEQUENCE</scope>
    <source>
        <strain evidence="2">KGMB11183</strain>
    </source>
</reference>
<protein>
    <submittedName>
        <fullName evidence="2">Restriction endonuclease</fullName>
        <ecNumber evidence="2">3.1.21.-</ecNumber>
    </submittedName>
</protein>
<accession>A0ABT4PG21</accession>
<dbReference type="Pfam" id="PF04471">
    <property type="entry name" value="Mrr_cat"/>
    <property type="match status" value="1"/>
</dbReference>
<dbReference type="EC" id="3.1.21.-" evidence="2"/>
<feature type="domain" description="Restriction endonuclease type IV Mrr" evidence="1">
    <location>
        <begin position="16"/>
        <end position="138"/>
    </location>
</feature>